<feature type="compositionally biased region" description="Low complexity" evidence="1">
    <location>
        <begin position="48"/>
        <end position="71"/>
    </location>
</feature>
<keyword evidence="3" id="KW-1185">Reference proteome</keyword>
<evidence type="ECO:0000313" key="2">
    <source>
        <dbReference type="EMBL" id="PPR01795.1"/>
    </source>
</evidence>
<dbReference type="InParanoid" id="A0A409YFP3"/>
<sequence>GEAEHTRSKKFYSRTNKGSGFQNQIATHYRRQNIIRRIGERISNLSFNTTTPNSSAPPSSQPPSISITAAAGASVSADQPIPPVPPAATQDAQEVNPNLESDELQTTVSPEHHYHLPVSKKKKINVYRWVHSNQKDPAFKDFLNELKSHILSRILQDDSDSTYTKEELSHLELSSDALYEHSVLRVNYTTYDLRRSQDSLNPRTHNDILTLSRDDNPSHPFSYARIIGAFHAEITYNGSRRQRIVRPARIDFLWVCWFELDQSYQGGWAAKRLHRVRFVPCANGNAFGFLDPDCVIRGTHLIPAFAHGTTSEYLPYESIARNKELKDIIGHEDYYRYYYVNMFVDRDMSMRYLGGGIGHAATNELTKCLRPDYMSPPAESATSAMDVEDLDDSLEIEGIEAVIDLEEEEEDQDTDSEDNEDGEGGGVDRIATVGGALAAGADSWQDDSEYAPL</sequence>
<feature type="region of interest" description="Disordered" evidence="1">
    <location>
        <begin position="45"/>
        <end position="93"/>
    </location>
</feature>
<evidence type="ECO:0000256" key="1">
    <source>
        <dbReference type="SAM" id="MobiDB-lite"/>
    </source>
</evidence>
<dbReference type="OrthoDB" id="3183767at2759"/>
<feature type="compositionally biased region" description="Acidic residues" evidence="1">
    <location>
        <begin position="403"/>
        <end position="423"/>
    </location>
</feature>
<dbReference type="Proteomes" id="UP000284842">
    <property type="component" value="Unassembled WGS sequence"/>
</dbReference>
<organism evidence="2 3">
    <name type="scientific">Panaeolus cyanescens</name>
    <dbReference type="NCBI Taxonomy" id="181874"/>
    <lineage>
        <taxon>Eukaryota</taxon>
        <taxon>Fungi</taxon>
        <taxon>Dikarya</taxon>
        <taxon>Basidiomycota</taxon>
        <taxon>Agaricomycotina</taxon>
        <taxon>Agaricomycetes</taxon>
        <taxon>Agaricomycetidae</taxon>
        <taxon>Agaricales</taxon>
        <taxon>Agaricineae</taxon>
        <taxon>Galeropsidaceae</taxon>
        <taxon>Panaeolus</taxon>
    </lineage>
</organism>
<feature type="region of interest" description="Disordered" evidence="1">
    <location>
        <begin position="403"/>
        <end position="432"/>
    </location>
</feature>
<feature type="region of interest" description="Disordered" evidence="1">
    <location>
        <begin position="1"/>
        <end position="25"/>
    </location>
</feature>
<name>A0A409YFP3_9AGAR</name>
<dbReference type="STRING" id="181874.A0A409YFP3"/>
<comment type="caution">
    <text evidence="2">The sequence shown here is derived from an EMBL/GenBank/DDBJ whole genome shotgun (WGS) entry which is preliminary data.</text>
</comment>
<proteinExistence type="predicted"/>
<accession>A0A409YFP3</accession>
<feature type="non-terminal residue" evidence="2">
    <location>
        <position position="1"/>
    </location>
</feature>
<reference evidence="2 3" key="1">
    <citation type="journal article" date="2018" name="Evol. Lett.">
        <title>Horizontal gene cluster transfer increased hallucinogenic mushroom diversity.</title>
        <authorList>
            <person name="Reynolds H.T."/>
            <person name="Vijayakumar V."/>
            <person name="Gluck-Thaler E."/>
            <person name="Korotkin H.B."/>
            <person name="Matheny P.B."/>
            <person name="Slot J.C."/>
        </authorList>
    </citation>
    <scope>NUCLEOTIDE SEQUENCE [LARGE SCALE GENOMIC DNA]</scope>
    <source>
        <strain evidence="2 3">2629</strain>
    </source>
</reference>
<gene>
    <name evidence="2" type="ORF">CVT24_001691</name>
</gene>
<evidence type="ECO:0000313" key="3">
    <source>
        <dbReference type="Proteomes" id="UP000284842"/>
    </source>
</evidence>
<feature type="compositionally biased region" description="Polar residues" evidence="1">
    <location>
        <begin position="13"/>
        <end position="25"/>
    </location>
</feature>
<dbReference type="AlphaFoldDB" id="A0A409YFP3"/>
<protein>
    <submittedName>
        <fullName evidence="2">Uncharacterized protein</fullName>
    </submittedName>
</protein>
<dbReference type="EMBL" id="NHTK01001214">
    <property type="protein sequence ID" value="PPR01795.1"/>
    <property type="molecule type" value="Genomic_DNA"/>
</dbReference>